<dbReference type="EMBL" id="PXOQ01000009">
    <property type="protein sequence ID" value="PSG88064.1"/>
    <property type="molecule type" value="Genomic_DNA"/>
</dbReference>
<dbReference type="OrthoDB" id="9815217at2"/>
<dbReference type="InterPro" id="IPR036737">
    <property type="entry name" value="OmpA-like_sf"/>
</dbReference>
<evidence type="ECO:0000256" key="1">
    <source>
        <dbReference type="PROSITE-ProRule" id="PRU00473"/>
    </source>
</evidence>
<dbReference type="PANTHER" id="PTHR30329:SF21">
    <property type="entry name" value="LIPOPROTEIN YIAD-RELATED"/>
    <property type="match status" value="1"/>
</dbReference>
<keyword evidence="5" id="KW-1185">Reference proteome</keyword>
<dbReference type="Gene3D" id="3.30.1330.60">
    <property type="entry name" value="OmpA-like domain"/>
    <property type="match status" value="1"/>
</dbReference>
<proteinExistence type="predicted"/>
<dbReference type="InterPro" id="IPR006665">
    <property type="entry name" value="OmpA-like"/>
</dbReference>
<reference evidence="4 5" key="1">
    <citation type="submission" date="2018-03" db="EMBL/GenBank/DDBJ databases">
        <title>Mesoflavibacter sp. HG37 and Mesoflavibacter sp. HG96 sp.nov., two marine bacteria isolated from seawater of Western Pacific Ocean.</title>
        <authorList>
            <person name="Cheng H."/>
            <person name="Wu Y.-H."/>
            <person name="Guo L.-L."/>
            <person name="Xu X.-W."/>
        </authorList>
    </citation>
    <scope>NUCLEOTIDE SEQUENCE [LARGE SCALE GENOMIC DNA]</scope>
    <source>
        <strain evidence="4 5">KCTC 32269</strain>
    </source>
</reference>
<dbReference type="Pfam" id="PF00691">
    <property type="entry name" value="OmpA"/>
    <property type="match status" value="1"/>
</dbReference>
<dbReference type="Proteomes" id="UP000238426">
    <property type="component" value="Unassembled WGS sequence"/>
</dbReference>
<protein>
    <submittedName>
        <fullName evidence="4">Cell envelope biogenesis protein OmpA</fullName>
    </submittedName>
</protein>
<evidence type="ECO:0000313" key="5">
    <source>
        <dbReference type="Proteomes" id="UP000238426"/>
    </source>
</evidence>
<dbReference type="PROSITE" id="PS51123">
    <property type="entry name" value="OMPA_2"/>
    <property type="match status" value="1"/>
</dbReference>
<keyword evidence="1" id="KW-0472">Membrane</keyword>
<sequence length="278" mass="31032">MKKVSAVLLTAILFTGCVSKKKYVALETDRNQLKSELQKTTVERDELEAKFEAIEARIDTYNAKINALREESNSKLTTSDGAVISKGAREQMRKTISKMDPAAVSGAKTLKDSMNLAVAYNLKQTMAGSTLNDDANGEVDININETVVMITIADNLLFRTASYKMSNKADGVLQKIADLLKSEPSLDVMVEGHTDSRTIRTAFIKDNWDLSVLRATSIVRRLQDKFGVESERLIASGRSSFQPLVDNDTNENRAKNRRTRIVIMPNIDKFFALMEEKK</sequence>
<dbReference type="CDD" id="cd07185">
    <property type="entry name" value="OmpA_C-like"/>
    <property type="match status" value="1"/>
</dbReference>
<dbReference type="RefSeq" id="WP_106463202.1">
    <property type="nucleotide sequence ID" value="NZ_PXOQ01000009.1"/>
</dbReference>
<dbReference type="PROSITE" id="PS51257">
    <property type="entry name" value="PROKAR_LIPOPROTEIN"/>
    <property type="match status" value="1"/>
</dbReference>
<dbReference type="InterPro" id="IPR050330">
    <property type="entry name" value="Bact_OuterMem_StrucFunc"/>
</dbReference>
<gene>
    <name evidence="4" type="ORF">C7H52_07100</name>
</gene>
<evidence type="ECO:0000256" key="2">
    <source>
        <dbReference type="SAM" id="Coils"/>
    </source>
</evidence>
<feature type="coiled-coil region" evidence="2">
    <location>
        <begin position="23"/>
        <end position="71"/>
    </location>
</feature>
<name>A0A2T1N866_9FLAO</name>
<organism evidence="4 5">
    <name type="scientific">Aurantibacter aestuarii</name>
    <dbReference type="NCBI Taxonomy" id="1266046"/>
    <lineage>
        <taxon>Bacteria</taxon>
        <taxon>Pseudomonadati</taxon>
        <taxon>Bacteroidota</taxon>
        <taxon>Flavobacteriia</taxon>
        <taxon>Flavobacteriales</taxon>
        <taxon>Flavobacteriaceae</taxon>
        <taxon>Aurantibacter</taxon>
    </lineage>
</organism>
<dbReference type="GO" id="GO:0016020">
    <property type="term" value="C:membrane"/>
    <property type="evidence" value="ECO:0007669"/>
    <property type="project" value="UniProtKB-UniRule"/>
</dbReference>
<dbReference type="AlphaFoldDB" id="A0A2T1N866"/>
<evidence type="ECO:0000259" key="3">
    <source>
        <dbReference type="PROSITE" id="PS51123"/>
    </source>
</evidence>
<dbReference type="SUPFAM" id="SSF103088">
    <property type="entry name" value="OmpA-like"/>
    <property type="match status" value="1"/>
</dbReference>
<dbReference type="PANTHER" id="PTHR30329">
    <property type="entry name" value="STATOR ELEMENT OF FLAGELLAR MOTOR COMPLEX"/>
    <property type="match status" value="1"/>
</dbReference>
<feature type="domain" description="OmpA-like" evidence="3">
    <location>
        <begin position="145"/>
        <end position="267"/>
    </location>
</feature>
<evidence type="ECO:0000313" key="4">
    <source>
        <dbReference type="EMBL" id="PSG88064.1"/>
    </source>
</evidence>
<accession>A0A2T1N866</accession>
<keyword evidence="2" id="KW-0175">Coiled coil</keyword>
<comment type="caution">
    <text evidence="4">The sequence shown here is derived from an EMBL/GenBank/DDBJ whole genome shotgun (WGS) entry which is preliminary data.</text>
</comment>